<evidence type="ECO:0000313" key="2">
    <source>
        <dbReference type="EMBL" id="KAF6022092.1"/>
    </source>
</evidence>
<evidence type="ECO:0000259" key="1">
    <source>
        <dbReference type="Pfam" id="PF00927"/>
    </source>
</evidence>
<dbReference type="PANTHER" id="PTHR11590:SF40">
    <property type="entry name" value="HEMOCYTE PROTEIN-GLUTAMINE GAMMA-GLUTAMYLTRANSFERASE-LIKE PROTEIN"/>
    <property type="match status" value="1"/>
</dbReference>
<accession>A0A7J7J7F4</accession>
<feature type="domain" description="Transglutaminase C-terminal" evidence="1">
    <location>
        <begin position="99"/>
        <end position="187"/>
    </location>
</feature>
<dbReference type="Gene3D" id="2.60.40.10">
    <property type="entry name" value="Immunoglobulins"/>
    <property type="match status" value="2"/>
</dbReference>
<comment type="caution">
    <text evidence="2">The sequence shown here is derived from an EMBL/GenBank/DDBJ whole genome shotgun (WGS) entry which is preliminary data.</text>
</comment>
<dbReference type="InterPro" id="IPR050779">
    <property type="entry name" value="Transglutaminase"/>
</dbReference>
<dbReference type="InterPro" id="IPR013783">
    <property type="entry name" value="Ig-like_fold"/>
</dbReference>
<dbReference type="EMBL" id="VXIV02002903">
    <property type="protein sequence ID" value="KAF6022092.1"/>
    <property type="molecule type" value="Genomic_DNA"/>
</dbReference>
<protein>
    <submittedName>
        <fullName evidence="2">F13A1</fullName>
    </submittedName>
</protein>
<name>A0A7J7J7F4_BUGNE</name>
<reference evidence="2" key="1">
    <citation type="submission" date="2020-06" db="EMBL/GenBank/DDBJ databases">
        <title>Draft genome of Bugula neritina, a colonial animal packing powerful symbionts and potential medicines.</title>
        <authorList>
            <person name="Rayko M."/>
        </authorList>
    </citation>
    <scope>NUCLEOTIDE SEQUENCE [LARGE SCALE GENOMIC DNA]</scope>
    <source>
        <strain evidence="2">Kwan_BN1</strain>
    </source>
</reference>
<dbReference type="PANTHER" id="PTHR11590">
    <property type="entry name" value="PROTEIN-GLUTAMINE GAMMA-GLUTAMYLTRANSFERASE"/>
    <property type="match status" value="1"/>
</dbReference>
<dbReference type="SUPFAM" id="SSF49309">
    <property type="entry name" value="Transglutaminase, two C-terminal domains"/>
    <property type="match status" value="2"/>
</dbReference>
<dbReference type="OrthoDB" id="437511at2759"/>
<dbReference type="AlphaFoldDB" id="A0A7J7J7F4"/>
<dbReference type="GO" id="GO:0003810">
    <property type="term" value="F:protein-glutamine gamma-glutamyltransferase activity"/>
    <property type="evidence" value="ECO:0007669"/>
    <property type="project" value="InterPro"/>
</dbReference>
<proteinExistence type="predicted"/>
<sequence>MSDEKRSVGLTVTLCSVYYTGINKTKLKRERFAKELKPKSEEVVTMKVEVDDYLADMKDHTYAMKINYLGSVRETKQIFASQDDFRLRTLVPDVIPSKKSVAVGESFKVKASFKNPLDISLQNCEFTFEAAGNLKPVTISKGTISAGEVVEAEVEVTAKRAGYCVVISSFECKEMGDIQGQCTVEVKRK</sequence>
<dbReference type="Proteomes" id="UP000593567">
    <property type="component" value="Unassembled WGS sequence"/>
</dbReference>
<gene>
    <name evidence="2" type="ORF">EB796_019592</name>
</gene>
<keyword evidence="3" id="KW-1185">Reference proteome</keyword>
<dbReference type="InterPro" id="IPR036238">
    <property type="entry name" value="Transglutaminase_C_sf"/>
</dbReference>
<dbReference type="Pfam" id="PF00927">
    <property type="entry name" value="Transglut_C"/>
    <property type="match status" value="1"/>
</dbReference>
<dbReference type="InterPro" id="IPR008958">
    <property type="entry name" value="Transglutaminase_C"/>
</dbReference>
<evidence type="ECO:0000313" key="3">
    <source>
        <dbReference type="Proteomes" id="UP000593567"/>
    </source>
</evidence>
<organism evidence="2 3">
    <name type="scientific">Bugula neritina</name>
    <name type="common">Brown bryozoan</name>
    <name type="synonym">Sertularia neritina</name>
    <dbReference type="NCBI Taxonomy" id="10212"/>
    <lineage>
        <taxon>Eukaryota</taxon>
        <taxon>Metazoa</taxon>
        <taxon>Spiralia</taxon>
        <taxon>Lophotrochozoa</taxon>
        <taxon>Bryozoa</taxon>
        <taxon>Gymnolaemata</taxon>
        <taxon>Cheilostomatida</taxon>
        <taxon>Flustrina</taxon>
        <taxon>Buguloidea</taxon>
        <taxon>Bugulidae</taxon>
        <taxon>Bugula</taxon>
    </lineage>
</organism>